<dbReference type="AlphaFoldDB" id="A0A0H5DR04"/>
<reference evidence="3" key="1">
    <citation type="submission" date="2015-06" db="EMBL/GenBank/DDBJ databases">
        <authorList>
            <person name="Bertelli C."/>
        </authorList>
    </citation>
    <scope>NUCLEOTIDE SEQUENCE [LARGE SCALE GENOMIC DNA]</scope>
    <source>
        <strain evidence="3">CRIB-30</strain>
    </source>
</reference>
<name>A0A0H5DR04_9BACT</name>
<protein>
    <submittedName>
        <fullName evidence="2">Putative lipase</fullName>
    </submittedName>
</protein>
<dbReference type="SUPFAM" id="SSF53474">
    <property type="entry name" value="alpha/beta-Hydrolases"/>
    <property type="match status" value="1"/>
</dbReference>
<evidence type="ECO:0000313" key="3">
    <source>
        <dbReference type="Proteomes" id="UP000220251"/>
    </source>
</evidence>
<evidence type="ECO:0000313" key="2">
    <source>
        <dbReference type="EMBL" id="CRX38059.1"/>
    </source>
</evidence>
<dbReference type="OrthoDB" id="20518at2"/>
<dbReference type="RefSeq" id="WP_098037913.1">
    <property type="nucleotide sequence ID" value="NZ_CWGJ01000011.1"/>
</dbReference>
<dbReference type="Proteomes" id="UP000220251">
    <property type="component" value="Unassembled WGS sequence"/>
</dbReference>
<keyword evidence="3" id="KW-1185">Reference proteome</keyword>
<dbReference type="InterPro" id="IPR002921">
    <property type="entry name" value="Fungal_lipase-type"/>
</dbReference>
<organism evidence="2 3">
    <name type="scientific">Estrella lausannensis</name>
    <dbReference type="NCBI Taxonomy" id="483423"/>
    <lineage>
        <taxon>Bacteria</taxon>
        <taxon>Pseudomonadati</taxon>
        <taxon>Chlamydiota</taxon>
        <taxon>Chlamydiia</taxon>
        <taxon>Parachlamydiales</taxon>
        <taxon>Candidatus Criblamydiaceae</taxon>
        <taxon>Estrella</taxon>
    </lineage>
</organism>
<dbReference type="Gene3D" id="3.40.50.1820">
    <property type="entry name" value="alpha/beta hydrolase"/>
    <property type="match status" value="1"/>
</dbReference>
<gene>
    <name evidence="2" type="ORF">ELAC_0707</name>
</gene>
<proteinExistence type="predicted"/>
<sequence>MNLTFPRLFESLNYCRDSTTILIDLKSKAYPIQAQDHWLYGKRSLRYFTPTVEQTAVDHRKNHKTIRAFVSLIQNFVGEHKHSPEIVELIRSLRHLREENLPLTAKKVRSAYRVCVAAKLTDYRKIAALGRDTDRIISSSDDQGGRFKVHNVGLEWFNDAVYEENKQATTDLKEILTKEWGAKRLKRAEERRGIDLDARIRDGTTLRVSDINQLMLGLADYYFEDLSKCWKTLQTIREDASKVAELPGRTLRRLCKEWAIDPSNTHEISEQAKARLQAVSFNKIDKETFALLQRVVLLDAEELELAMHGRWLEGVVDGLQTHMSAYFIRNIDLEDQERLQMYHTILTAHERMDEEQFEPFFDEILTKGLVKKDIQEGMLIPAPWKDPIEDKSSHRFYAILKKMRTGMAKLGYFLTGAGPVRQKDILMYRSTASAPSSIDSLTTLITDLFPFDPPAYFWRYAGDEAEKRILNHSRTKPLRIIGHSLGGSHAQLLLLNQIAKKELGFEHNLPVKNYEIVTFDSPKIKLQCVEVFAEWLQSESASNLLRRISITHYTSKHDPVPFAGEALLGAQADETKLKELKVVKLTPKVTDHPMLSYHPHGRHFFRTRLNSDFVEEAVDIDTTTCRKWHIIEVVRRIVGFILFPILWLYNEIKNLIFGIGHHLDAEISKVWEKFYPQEALPGTTV</sequence>
<dbReference type="EMBL" id="CWGJ01000011">
    <property type="protein sequence ID" value="CRX38059.1"/>
    <property type="molecule type" value="Genomic_DNA"/>
</dbReference>
<dbReference type="Pfam" id="PF01764">
    <property type="entry name" value="Lipase_3"/>
    <property type="match status" value="1"/>
</dbReference>
<feature type="domain" description="Fungal lipase-type" evidence="1">
    <location>
        <begin position="467"/>
        <end position="562"/>
    </location>
</feature>
<evidence type="ECO:0000259" key="1">
    <source>
        <dbReference type="Pfam" id="PF01764"/>
    </source>
</evidence>
<dbReference type="GO" id="GO:0006629">
    <property type="term" value="P:lipid metabolic process"/>
    <property type="evidence" value="ECO:0007669"/>
    <property type="project" value="InterPro"/>
</dbReference>
<dbReference type="InterPro" id="IPR029058">
    <property type="entry name" value="AB_hydrolase_fold"/>
</dbReference>
<accession>A0A0H5DR04</accession>